<sequence length="137" mass="14919">MELRGPLVGVSAVVVRDGAVLLGRRLGAHGEGTWSFPGGKVDPGENPGVTAARELAEETGLRAVRVSPILWTSDVFADAGLHYITLHHLVEAEGEPQVMEPEKAQEWVWWPDAEHLPSPMFGPAQALWATGWRPRAR</sequence>
<accession>A0ABP6ZPX7</accession>
<protein>
    <submittedName>
        <fullName evidence="5">NUDIX hydrolase</fullName>
    </submittedName>
</protein>
<feature type="domain" description="Nudix hydrolase" evidence="4">
    <location>
        <begin position="5"/>
        <end position="131"/>
    </location>
</feature>
<dbReference type="InterPro" id="IPR020084">
    <property type="entry name" value="NUDIX_hydrolase_CS"/>
</dbReference>
<dbReference type="SUPFAM" id="SSF55811">
    <property type="entry name" value="Nudix"/>
    <property type="match status" value="1"/>
</dbReference>
<dbReference type="CDD" id="cd04678">
    <property type="entry name" value="NUDIX_MTH2_Nudt15"/>
    <property type="match status" value="1"/>
</dbReference>
<name>A0ABP6ZPX7_9ACTN</name>
<evidence type="ECO:0000256" key="1">
    <source>
        <dbReference type="ARBA" id="ARBA00005582"/>
    </source>
</evidence>
<keyword evidence="2 3" id="KW-0378">Hydrolase</keyword>
<dbReference type="PANTHER" id="PTHR16099">
    <property type="entry name" value="8-OXO-DGTP DIPHOSPHATES NUDT15"/>
    <property type="match status" value="1"/>
</dbReference>
<proteinExistence type="inferred from homology"/>
<evidence type="ECO:0000313" key="5">
    <source>
        <dbReference type="EMBL" id="GAA3613136.1"/>
    </source>
</evidence>
<keyword evidence="6" id="KW-1185">Reference proteome</keyword>
<comment type="similarity">
    <text evidence="1 3">Belongs to the Nudix hydrolase family.</text>
</comment>
<evidence type="ECO:0000259" key="4">
    <source>
        <dbReference type="PROSITE" id="PS51462"/>
    </source>
</evidence>
<dbReference type="EMBL" id="BAAAZO010000004">
    <property type="protein sequence ID" value="GAA3613136.1"/>
    <property type="molecule type" value="Genomic_DNA"/>
</dbReference>
<dbReference type="InterPro" id="IPR000086">
    <property type="entry name" value="NUDIX_hydrolase_dom"/>
</dbReference>
<evidence type="ECO:0000313" key="6">
    <source>
        <dbReference type="Proteomes" id="UP001501074"/>
    </source>
</evidence>
<evidence type="ECO:0000256" key="3">
    <source>
        <dbReference type="RuleBase" id="RU003476"/>
    </source>
</evidence>
<dbReference type="PRINTS" id="PR00502">
    <property type="entry name" value="NUDIXFAMILY"/>
</dbReference>
<dbReference type="GO" id="GO:0016787">
    <property type="term" value="F:hydrolase activity"/>
    <property type="evidence" value="ECO:0007669"/>
    <property type="project" value="UniProtKB-KW"/>
</dbReference>
<evidence type="ECO:0000256" key="2">
    <source>
        <dbReference type="ARBA" id="ARBA00022801"/>
    </source>
</evidence>
<dbReference type="InterPro" id="IPR020476">
    <property type="entry name" value="Nudix_hydrolase"/>
</dbReference>
<dbReference type="PROSITE" id="PS51462">
    <property type="entry name" value="NUDIX"/>
    <property type="match status" value="1"/>
</dbReference>
<gene>
    <name evidence="5" type="ORF">GCM10022223_31640</name>
</gene>
<reference evidence="6" key="1">
    <citation type="journal article" date="2019" name="Int. J. Syst. Evol. Microbiol.">
        <title>The Global Catalogue of Microorganisms (GCM) 10K type strain sequencing project: providing services to taxonomists for standard genome sequencing and annotation.</title>
        <authorList>
            <consortium name="The Broad Institute Genomics Platform"/>
            <consortium name="The Broad Institute Genome Sequencing Center for Infectious Disease"/>
            <person name="Wu L."/>
            <person name="Ma J."/>
        </authorList>
    </citation>
    <scope>NUCLEOTIDE SEQUENCE [LARGE SCALE GENOMIC DNA]</scope>
    <source>
        <strain evidence="6">JCM 16902</strain>
    </source>
</reference>
<dbReference type="InterPro" id="IPR015797">
    <property type="entry name" value="NUDIX_hydrolase-like_dom_sf"/>
</dbReference>
<comment type="caution">
    <text evidence="5">The sequence shown here is derived from an EMBL/GenBank/DDBJ whole genome shotgun (WGS) entry which is preliminary data.</text>
</comment>
<organism evidence="5 6">
    <name type="scientific">Kineosporia mesophila</name>
    <dbReference type="NCBI Taxonomy" id="566012"/>
    <lineage>
        <taxon>Bacteria</taxon>
        <taxon>Bacillati</taxon>
        <taxon>Actinomycetota</taxon>
        <taxon>Actinomycetes</taxon>
        <taxon>Kineosporiales</taxon>
        <taxon>Kineosporiaceae</taxon>
        <taxon>Kineosporia</taxon>
    </lineage>
</organism>
<dbReference type="PROSITE" id="PS00893">
    <property type="entry name" value="NUDIX_BOX"/>
    <property type="match status" value="1"/>
</dbReference>
<dbReference type="Proteomes" id="UP001501074">
    <property type="component" value="Unassembled WGS sequence"/>
</dbReference>
<dbReference type="Gene3D" id="3.90.79.10">
    <property type="entry name" value="Nucleoside Triphosphate Pyrophosphohydrolase"/>
    <property type="match status" value="1"/>
</dbReference>
<dbReference type="Pfam" id="PF00293">
    <property type="entry name" value="NUDIX"/>
    <property type="match status" value="1"/>
</dbReference>
<dbReference type="PANTHER" id="PTHR16099:SF5">
    <property type="entry name" value="NUCLEOTIDE TRIPHOSPHATE DIPHOSPHATASE NUDT15"/>
    <property type="match status" value="1"/>
</dbReference>